<evidence type="ECO:0008006" key="3">
    <source>
        <dbReference type="Google" id="ProtNLM"/>
    </source>
</evidence>
<protein>
    <recommendedName>
        <fullName evidence="3">Hydrolase</fullName>
    </recommendedName>
</protein>
<accession>A0ABU0NC79</accession>
<comment type="caution">
    <text evidence="1">The sequence shown here is derived from an EMBL/GenBank/DDBJ whole genome shotgun (WGS) entry which is preliminary data.</text>
</comment>
<sequence length="185" mass="20259">MNIFSPTLAIVSQKGPTIMLASGKRFDLLDPSGSDFDIDDVAHGLAHVCRYAGQCRKFYSVAEHSILVSETVADFAYEALLHDAAEAFIGDITRPLKQLLPDYKAIEADIEEAINERFGLSKAAKPVIKEADLRVLAAEQMQVMAPECADWAVEAGIAPADITVRGLLPQQAKAEFLRRFSDLRP</sequence>
<name>A0ABU0NC79_9SPHN</name>
<dbReference type="EMBL" id="JAUSWK010000003">
    <property type="protein sequence ID" value="MDQ0567055.1"/>
    <property type="molecule type" value="Genomic_DNA"/>
</dbReference>
<gene>
    <name evidence="1" type="ORF">QOZ97_002602</name>
</gene>
<organism evidence="1 2">
    <name type="scientific">Qipengyuania citrea</name>
    <dbReference type="NCBI Taxonomy" id="225971"/>
    <lineage>
        <taxon>Bacteria</taxon>
        <taxon>Pseudomonadati</taxon>
        <taxon>Pseudomonadota</taxon>
        <taxon>Alphaproteobacteria</taxon>
        <taxon>Sphingomonadales</taxon>
        <taxon>Erythrobacteraceae</taxon>
        <taxon>Qipengyuania</taxon>
    </lineage>
</organism>
<dbReference type="RefSeq" id="WP_202392502.1">
    <property type="nucleotide sequence ID" value="NZ_JAINWE010000008.1"/>
</dbReference>
<dbReference type="Gene3D" id="1.10.3210.10">
    <property type="entry name" value="Hypothetical protein af1432"/>
    <property type="match status" value="1"/>
</dbReference>
<dbReference type="GeneID" id="93687424"/>
<reference evidence="1 2" key="1">
    <citation type="submission" date="2023-07" db="EMBL/GenBank/DDBJ databases">
        <title>Genomic Encyclopedia of Type Strains, Phase IV (KMG-IV): sequencing the most valuable type-strain genomes for metagenomic binning, comparative biology and taxonomic classification.</title>
        <authorList>
            <person name="Goeker M."/>
        </authorList>
    </citation>
    <scope>NUCLEOTIDE SEQUENCE [LARGE SCALE GENOMIC DNA]</scope>
    <source>
        <strain evidence="1 2">DSM 14432</strain>
    </source>
</reference>
<dbReference type="SUPFAM" id="SSF109604">
    <property type="entry name" value="HD-domain/PDEase-like"/>
    <property type="match status" value="1"/>
</dbReference>
<evidence type="ECO:0000313" key="2">
    <source>
        <dbReference type="Proteomes" id="UP001238601"/>
    </source>
</evidence>
<evidence type="ECO:0000313" key="1">
    <source>
        <dbReference type="EMBL" id="MDQ0567055.1"/>
    </source>
</evidence>
<proteinExistence type="predicted"/>
<dbReference type="Proteomes" id="UP001238601">
    <property type="component" value="Unassembled WGS sequence"/>
</dbReference>
<keyword evidence="2" id="KW-1185">Reference proteome</keyword>